<gene>
    <name evidence="3" type="ORF">SAMN02745728_00933</name>
</gene>
<dbReference type="InterPro" id="IPR024083">
    <property type="entry name" value="Fumarase/histidase_N"/>
</dbReference>
<evidence type="ECO:0000313" key="3">
    <source>
        <dbReference type="EMBL" id="SHN57672.1"/>
    </source>
</evidence>
<dbReference type="Gene3D" id="1.10.40.30">
    <property type="entry name" value="Fumarase/aspartase (C-terminal domain)"/>
    <property type="match status" value="1"/>
</dbReference>
<sequence length="462" mass="51500">MRKNTIHIIDSPYYEHIYGSKEMSQVFDSRRRYQRWLDIESTLAKVQADLGIIPREAAEEINKKAKLELLDEDFIRKQLALTGHSLMPLLKAVQKVCDKGLGEYIHYGPTTQDIQDTSAVLELRDATNIIAKGLIETEKLLLPLAEKYASFPMVGRTHNQHGLPITLGLKFAGWAAEIRRDIERLKDMSKRLFVIMLHGGTGTMAGLGDKSYETVEALAAALKLKMPATGWGSSRDSFAEYQNVLGVICGTVSRISNEIYQLSRTEINELHEPLGTEYVGSSTMAHKRNAEKCAMNVAVCRIVINNASLGMQSMMSEHERDTRAWRIDWHSLAESSVMTARALETLNNIVSGLDINENAIVANLEKLRGLLFSEAVMFYLAEKLGKLTAHEAVHGAAMRAQKEGLHFKEALLQDPKISGHVTADELDHIMEYSRHIGTSVRQVTDVINVAKALSTTDKELSA</sequence>
<dbReference type="InterPro" id="IPR008948">
    <property type="entry name" value="L-Aspartase-like"/>
</dbReference>
<dbReference type="PANTHER" id="PTHR43172:SF1">
    <property type="entry name" value="ADENYLOSUCCINATE LYASE"/>
    <property type="match status" value="1"/>
</dbReference>
<dbReference type="EMBL" id="FRDI01000003">
    <property type="protein sequence ID" value="SHN57672.1"/>
    <property type="molecule type" value="Genomic_DNA"/>
</dbReference>
<dbReference type="SUPFAM" id="SSF48557">
    <property type="entry name" value="L-aspartase-like"/>
    <property type="match status" value="1"/>
</dbReference>
<dbReference type="STRING" id="1121455.SAMN02745728_00933"/>
<evidence type="ECO:0000313" key="4">
    <source>
        <dbReference type="Proteomes" id="UP000186469"/>
    </source>
</evidence>
<dbReference type="SMART" id="SM00998">
    <property type="entry name" value="ADSL_C"/>
    <property type="match status" value="1"/>
</dbReference>
<protein>
    <submittedName>
        <fullName evidence="3">Adenylosuccinate lyase</fullName>
    </submittedName>
</protein>
<organism evidence="3 4">
    <name type="scientific">Desulfovibrio litoralis DSM 11393</name>
    <dbReference type="NCBI Taxonomy" id="1121455"/>
    <lineage>
        <taxon>Bacteria</taxon>
        <taxon>Pseudomonadati</taxon>
        <taxon>Thermodesulfobacteriota</taxon>
        <taxon>Desulfovibrionia</taxon>
        <taxon>Desulfovibrionales</taxon>
        <taxon>Desulfovibrionaceae</taxon>
        <taxon>Desulfovibrio</taxon>
    </lineage>
</organism>
<reference evidence="3 4" key="1">
    <citation type="submission" date="2016-12" db="EMBL/GenBank/DDBJ databases">
        <authorList>
            <person name="Song W.-J."/>
            <person name="Kurnit D.M."/>
        </authorList>
    </citation>
    <scope>NUCLEOTIDE SEQUENCE [LARGE SCALE GENOMIC DNA]</scope>
    <source>
        <strain evidence="3 4">DSM 11393</strain>
    </source>
</reference>
<dbReference type="CDD" id="cd01597">
    <property type="entry name" value="pCLME"/>
    <property type="match status" value="1"/>
</dbReference>
<dbReference type="InterPro" id="IPR019468">
    <property type="entry name" value="AdenyloSucc_lyase_C"/>
</dbReference>
<dbReference type="Pfam" id="PF00206">
    <property type="entry name" value="Lyase_1"/>
    <property type="match status" value="1"/>
</dbReference>
<evidence type="ECO:0000256" key="1">
    <source>
        <dbReference type="ARBA" id="ARBA00023239"/>
    </source>
</evidence>
<proteinExistence type="predicted"/>
<dbReference type="PRINTS" id="PR00149">
    <property type="entry name" value="FUMRATELYASE"/>
</dbReference>
<dbReference type="GO" id="GO:0004018">
    <property type="term" value="F:N6-(1,2-dicarboxyethyl)AMP AMP-lyase (fumarate-forming) activity"/>
    <property type="evidence" value="ECO:0007669"/>
    <property type="project" value="TreeGrafter"/>
</dbReference>
<dbReference type="PROSITE" id="PS00163">
    <property type="entry name" value="FUMARATE_LYASES"/>
    <property type="match status" value="1"/>
</dbReference>
<evidence type="ECO:0000259" key="2">
    <source>
        <dbReference type="SMART" id="SM00998"/>
    </source>
</evidence>
<dbReference type="PRINTS" id="PR00145">
    <property type="entry name" value="ARGSUCLYASE"/>
</dbReference>
<dbReference type="GO" id="GO:0044208">
    <property type="term" value="P:'de novo' AMP biosynthetic process"/>
    <property type="evidence" value="ECO:0007669"/>
    <property type="project" value="TreeGrafter"/>
</dbReference>
<accession>A0A1M7SH45</accession>
<dbReference type="InterPro" id="IPR000362">
    <property type="entry name" value="Fumarate_lyase_fam"/>
</dbReference>
<dbReference type="InterPro" id="IPR022761">
    <property type="entry name" value="Fumarate_lyase_N"/>
</dbReference>
<dbReference type="PANTHER" id="PTHR43172">
    <property type="entry name" value="ADENYLOSUCCINATE LYASE"/>
    <property type="match status" value="1"/>
</dbReference>
<dbReference type="OrthoDB" id="9802809at2"/>
<keyword evidence="1 3" id="KW-0456">Lyase</keyword>
<dbReference type="RefSeq" id="WP_072696607.1">
    <property type="nucleotide sequence ID" value="NZ_FRDI01000003.1"/>
</dbReference>
<dbReference type="Gene3D" id="1.20.200.10">
    <property type="entry name" value="Fumarase/aspartase (Central domain)"/>
    <property type="match status" value="1"/>
</dbReference>
<dbReference type="Pfam" id="PF10397">
    <property type="entry name" value="ADSL_C"/>
    <property type="match status" value="1"/>
</dbReference>
<feature type="domain" description="Adenylosuccinate lyase C-terminal" evidence="2">
    <location>
        <begin position="368"/>
        <end position="447"/>
    </location>
</feature>
<dbReference type="Gene3D" id="1.10.275.10">
    <property type="entry name" value="Fumarase/aspartase (N-terminal domain)"/>
    <property type="match status" value="1"/>
</dbReference>
<dbReference type="GO" id="GO:0070626">
    <property type="term" value="F:(S)-2-(5-amino-1-(5-phospho-D-ribosyl)imidazole-4-carboxamido) succinate lyase (fumarate-forming) activity"/>
    <property type="evidence" value="ECO:0007669"/>
    <property type="project" value="TreeGrafter"/>
</dbReference>
<keyword evidence="4" id="KW-1185">Reference proteome</keyword>
<dbReference type="AlphaFoldDB" id="A0A1M7SH45"/>
<dbReference type="InterPro" id="IPR020557">
    <property type="entry name" value="Fumarate_lyase_CS"/>
</dbReference>
<dbReference type="Proteomes" id="UP000186469">
    <property type="component" value="Unassembled WGS sequence"/>
</dbReference>
<name>A0A1M7SH45_9BACT</name>
<dbReference type="GO" id="GO:0005829">
    <property type="term" value="C:cytosol"/>
    <property type="evidence" value="ECO:0007669"/>
    <property type="project" value="TreeGrafter"/>
</dbReference>